<evidence type="ECO:0000259" key="1">
    <source>
        <dbReference type="Pfam" id="PF04937"/>
    </source>
</evidence>
<accession>A0A2G2W5M6</accession>
<dbReference type="STRING" id="33114.A0A2G2W5M6"/>
<comment type="caution">
    <text evidence="2">The sequence shown here is derived from an EMBL/GenBank/DDBJ whole genome shotgun (WGS) entry which is preliminary data.</text>
</comment>
<reference evidence="3" key="2">
    <citation type="journal article" date="2017" name="J. Anim. Genet.">
        <title>Multiple reference genome sequences of hot pepper reveal the massive evolution of plant disease resistance genes by retroduplication.</title>
        <authorList>
            <person name="Kim S."/>
            <person name="Park J."/>
            <person name="Yeom S.-I."/>
            <person name="Kim Y.-M."/>
            <person name="Seo E."/>
            <person name="Kim K.-T."/>
            <person name="Kim M.-S."/>
            <person name="Lee J.M."/>
            <person name="Cheong K."/>
            <person name="Shin H.-S."/>
            <person name="Kim S.-B."/>
            <person name="Han K."/>
            <person name="Lee J."/>
            <person name="Park M."/>
            <person name="Lee H.-A."/>
            <person name="Lee H.-Y."/>
            <person name="Lee Y."/>
            <person name="Oh S."/>
            <person name="Lee J.H."/>
            <person name="Choi E."/>
            <person name="Choi E."/>
            <person name="Lee S.E."/>
            <person name="Jeon J."/>
            <person name="Kim H."/>
            <person name="Choi G."/>
            <person name="Song H."/>
            <person name="Lee J."/>
            <person name="Lee S.-C."/>
            <person name="Kwon J.-K."/>
            <person name="Lee H.-Y."/>
            <person name="Koo N."/>
            <person name="Hong Y."/>
            <person name="Kim R.W."/>
            <person name="Kang W.-H."/>
            <person name="Huh J.H."/>
            <person name="Kang B.-C."/>
            <person name="Yang T.-J."/>
            <person name="Lee Y.-H."/>
            <person name="Bennetzen J.L."/>
            <person name="Choi D."/>
        </authorList>
    </citation>
    <scope>NUCLEOTIDE SEQUENCE [LARGE SCALE GENOMIC DNA]</scope>
    <source>
        <strain evidence="3">cv. PBC81</strain>
    </source>
</reference>
<dbReference type="Pfam" id="PF04937">
    <property type="entry name" value="DUF659"/>
    <property type="match status" value="1"/>
</dbReference>
<dbReference type="SUPFAM" id="SSF53098">
    <property type="entry name" value="Ribonuclease H-like"/>
    <property type="match status" value="1"/>
</dbReference>
<reference evidence="2 3" key="1">
    <citation type="journal article" date="2017" name="Genome Biol.">
        <title>New reference genome sequences of hot pepper reveal the massive evolution of plant disease-resistance genes by retroduplication.</title>
        <authorList>
            <person name="Kim S."/>
            <person name="Park J."/>
            <person name="Yeom S.I."/>
            <person name="Kim Y.M."/>
            <person name="Seo E."/>
            <person name="Kim K.T."/>
            <person name="Kim M.S."/>
            <person name="Lee J.M."/>
            <person name="Cheong K."/>
            <person name="Shin H.S."/>
            <person name="Kim S.B."/>
            <person name="Han K."/>
            <person name="Lee J."/>
            <person name="Park M."/>
            <person name="Lee H.A."/>
            <person name="Lee H.Y."/>
            <person name="Lee Y."/>
            <person name="Oh S."/>
            <person name="Lee J.H."/>
            <person name="Choi E."/>
            <person name="Choi E."/>
            <person name="Lee S.E."/>
            <person name="Jeon J."/>
            <person name="Kim H."/>
            <person name="Choi G."/>
            <person name="Song H."/>
            <person name="Lee J."/>
            <person name="Lee S.C."/>
            <person name="Kwon J.K."/>
            <person name="Lee H.Y."/>
            <person name="Koo N."/>
            <person name="Hong Y."/>
            <person name="Kim R.W."/>
            <person name="Kang W.H."/>
            <person name="Huh J.H."/>
            <person name="Kang B.C."/>
            <person name="Yang T.J."/>
            <person name="Lee Y.H."/>
            <person name="Bennetzen J.L."/>
            <person name="Choi D."/>
        </authorList>
    </citation>
    <scope>NUCLEOTIDE SEQUENCE [LARGE SCALE GENOMIC DNA]</scope>
    <source>
        <strain evidence="3">cv. PBC81</strain>
    </source>
</reference>
<protein>
    <recommendedName>
        <fullName evidence="1">DUF659 domain-containing protein</fullName>
    </recommendedName>
</protein>
<evidence type="ECO:0000313" key="2">
    <source>
        <dbReference type="EMBL" id="PHT40514.1"/>
    </source>
</evidence>
<proteinExistence type="predicted"/>
<dbReference type="OrthoDB" id="2017576at2759"/>
<dbReference type="InterPro" id="IPR007021">
    <property type="entry name" value="DUF659"/>
</dbReference>
<gene>
    <name evidence="2" type="ORF">CQW23_19368</name>
</gene>
<feature type="domain" description="DUF659" evidence="1">
    <location>
        <begin position="3"/>
        <end position="91"/>
    </location>
</feature>
<organism evidence="2 3">
    <name type="scientific">Capsicum baccatum</name>
    <name type="common">Peruvian pepper</name>
    <dbReference type="NCBI Taxonomy" id="33114"/>
    <lineage>
        <taxon>Eukaryota</taxon>
        <taxon>Viridiplantae</taxon>
        <taxon>Streptophyta</taxon>
        <taxon>Embryophyta</taxon>
        <taxon>Tracheophyta</taxon>
        <taxon>Spermatophyta</taxon>
        <taxon>Magnoliopsida</taxon>
        <taxon>eudicotyledons</taxon>
        <taxon>Gunneridae</taxon>
        <taxon>Pentapetalae</taxon>
        <taxon>asterids</taxon>
        <taxon>lamiids</taxon>
        <taxon>Solanales</taxon>
        <taxon>Solanaceae</taxon>
        <taxon>Solanoideae</taxon>
        <taxon>Capsiceae</taxon>
        <taxon>Capsicum</taxon>
    </lineage>
</organism>
<dbReference type="PANTHER" id="PTHR32166">
    <property type="entry name" value="OSJNBA0013A04.12 PROTEIN"/>
    <property type="match status" value="1"/>
</dbReference>
<dbReference type="EMBL" id="MLFT02000008">
    <property type="protein sequence ID" value="PHT40514.1"/>
    <property type="molecule type" value="Genomic_DNA"/>
</dbReference>
<dbReference type="AlphaFoldDB" id="A0A2G2W5M6"/>
<name>A0A2G2W5M6_CAPBA</name>
<dbReference type="Proteomes" id="UP000224567">
    <property type="component" value="Unassembled WGS sequence"/>
</dbReference>
<sequence length="388" mass="44781">MGASSAGPIFLKSINSSGVVKDGGYIAKLFIKVIEDVDPKNVVQVITDNTGNMKLAGTIVEETFPHIFWTPCIVHCLNLSLKSMCQPSKKLAHFTSCAWILKEIGYVSSLKNFVVNHDMAHAIFQKHLELSLLKVAETRFASHIVMTSRVYKVKFSLEKMVMDDEWKNYKGDKVLEAREREIKSLVMDDEWWDKVEYFLKCTELIISMLRRADLDISQLHLIYDMCDTMIEKVKLIVFEHEGKDLINGQSEFFDTIQEILVARWNKSDTPLHCLSHFLVPKYYHESWLQGEDNGIRRLAPNEDREIVSNRIKCFQRYFKNPNDLKQVSLEYGAFCSLSGGDHFNIDESVNELVELSIDEPQLEGVFFENEVENLEEDDSMEEIEEDDL</sequence>
<evidence type="ECO:0000313" key="3">
    <source>
        <dbReference type="Proteomes" id="UP000224567"/>
    </source>
</evidence>
<keyword evidence="3" id="KW-1185">Reference proteome</keyword>
<dbReference type="PANTHER" id="PTHR32166:SF81">
    <property type="entry name" value="OS06G0658400 PROTEIN"/>
    <property type="match status" value="1"/>
</dbReference>
<dbReference type="InterPro" id="IPR012337">
    <property type="entry name" value="RNaseH-like_sf"/>
</dbReference>